<dbReference type="Proteomes" id="UP000040088">
    <property type="component" value="Unassembled WGS sequence"/>
</dbReference>
<evidence type="ECO:0000313" key="3">
    <source>
        <dbReference type="Proteomes" id="UP000040088"/>
    </source>
</evidence>
<proteinExistence type="predicted"/>
<evidence type="ECO:0000313" key="2">
    <source>
        <dbReference type="EMBL" id="CNL93872.1"/>
    </source>
</evidence>
<gene>
    <name evidence="2" type="ORF">ERS008460_04152</name>
</gene>
<organism evidence="2 3">
    <name type="scientific">Yersinia aleksiciae</name>
    <dbReference type="NCBI Taxonomy" id="263819"/>
    <lineage>
        <taxon>Bacteria</taxon>
        <taxon>Pseudomonadati</taxon>
        <taxon>Pseudomonadota</taxon>
        <taxon>Gammaproteobacteria</taxon>
        <taxon>Enterobacterales</taxon>
        <taxon>Yersiniaceae</taxon>
        <taxon>Yersinia</taxon>
    </lineage>
</organism>
<feature type="compositionally biased region" description="Basic and acidic residues" evidence="1">
    <location>
        <begin position="86"/>
        <end position="109"/>
    </location>
</feature>
<sequence>MEAAKPLLGDLLLSVSDEIVLIGDRYYVKATATLTDGENTHSVSAMARESLTKKGMDDAQITGATSSYARKYSLNGLFAIDDAKDADTNEHYKQPEQAGRTEQKTETTNKRPKRTPEQYLADFTGWAVTCDSSTNLKTAYDGLCERLAQHPELAGKAHKVYQDQLSDLNKAA</sequence>
<feature type="region of interest" description="Disordered" evidence="1">
    <location>
        <begin position="86"/>
        <end position="116"/>
    </location>
</feature>
<name>A0A0T9V143_YERAE</name>
<protein>
    <submittedName>
        <fullName evidence="2">ERF superfamily</fullName>
    </submittedName>
</protein>
<dbReference type="EMBL" id="CQEM01000036">
    <property type="protein sequence ID" value="CNL93872.1"/>
    <property type="molecule type" value="Genomic_DNA"/>
</dbReference>
<accession>A0A0T9V143</accession>
<dbReference type="AlphaFoldDB" id="A0A0T9V143"/>
<evidence type="ECO:0000256" key="1">
    <source>
        <dbReference type="SAM" id="MobiDB-lite"/>
    </source>
</evidence>
<dbReference type="InterPro" id="IPR007499">
    <property type="entry name" value="ERF_bacteria_virus"/>
</dbReference>
<dbReference type="Pfam" id="PF04404">
    <property type="entry name" value="ERF"/>
    <property type="match status" value="1"/>
</dbReference>
<reference evidence="3" key="1">
    <citation type="submission" date="2015-03" db="EMBL/GenBank/DDBJ databases">
        <authorList>
            <consortium name="Pathogen Informatics"/>
        </authorList>
    </citation>
    <scope>NUCLEOTIDE SEQUENCE [LARGE SCALE GENOMIC DNA]</scope>
    <source>
        <strain evidence="3">IP27925</strain>
    </source>
</reference>